<dbReference type="RefSeq" id="XP_001417863.1">
    <property type="nucleotide sequence ID" value="XM_001417826.1"/>
</dbReference>
<accession>A4RY37</accession>
<organism evidence="2 3">
    <name type="scientific">Ostreococcus lucimarinus (strain CCE9901)</name>
    <dbReference type="NCBI Taxonomy" id="436017"/>
    <lineage>
        <taxon>Eukaryota</taxon>
        <taxon>Viridiplantae</taxon>
        <taxon>Chlorophyta</taxon>
        <taxon>Mamiellophyceae</taxon>
        <taxon>Mamiellales</taxon>
        <taxon>Bathycoccaceae</taxon>
        <taxon>Ostreococcus</taxon>
    </lineage>
</organism>
<dbReference type="KEGG" id="olu:OSTLU_92810"/>
<dbReference type="SUPFAM" id="SSF53474">
    <property type="entry name" value="alpha/beta-Hydrolases"/>
    <property type="match status" value="1"/>
</dbReference>
<dbReference type="GeneID" id="5001874"/>
<keyword evidence="3" id="KW-1185">Reference proteome</keyword>
<evidence type="ECO:0000313" key="3">
    <source>
        <dbReference type="Proteomes" id="UP000001568"/>
    </source>
</evidence>
<dbReference type="PANTHER" id="PTHR11614">
    <property type="entry name" value="PHOSPHOLIPASE-RELATED"/>
    <property type="match status" value="1"/>
</dbReference>
<dbReference type="Proteomes" id="UP000001568">
    <property type="component" value="Chromosome 5"/>
</dbReference>
<reference evidence="2 3" key="1">
    <citation type="journal article" date="2007" name="Proc. Natl. Acad. Sci. U.S.A.">
        <title>The tiny eukaryote Ostreococcus provides genomic insights into the paradox of plankton speciation.</title>
        <authorList>
            <person name="Palenik B."/>
            <person name="Grimwood J."/>
            <person name="Aerts A."/>
            <person name="Rouze P."/>
            <person name="Salamov A."/>
            <person name="Putnam N."/>
            <person name="Dupont C."/>
            <person name="Jorgensen R."/>
            <person name="Derelle E."/>
            <person name="Rombauts S."/>
            <person name="Zhou K."/>
            <person name="Otillar R."/>
            <person name="Merchant S.S."/>
            <person name="Podell S."/>
            <person name="Gaasterland T."/>
            <person name="Napoli C."/>
            <person name="Gendler K."/>
            <person name="Manuell A."/>
            <person name="Tai V."/>
            <person name="Vallon O."/>
            <person name="Piganeau G."/>
            <person name="Jancek S."/>
            <person name="Heijde M."/>
            <person name="Jabbari K."/>
            <person name="Bowler C."/>
            <person name="Lohr M."/>
            <person name="Robbens S."/>
            <person name="Werner G."/>
            <person name="Dubchak I."/>
            <person name="Pazour G.J."/>
            <person name="Ren Q."/>
            <person name="Paulsen I."/>
            <person name="Delwiche C."/>
            <person name="Schmutz J."/>
            <person name="Rokhsar D."/>
            <person name="Van de Peer Y."/>
            <person name="Moreau H."/>
            <person name="Grigoriev I.V."/>
        </authorList>
    </citation>
    <scope>NUCLEOTIDE SEQUENCE [LARGE SCALE GENOMIC DNA]</scope>
    <source>
        <strain evidence="2 3">CCE9901</strain>
    </source>
</reference>
<dbReference type="ESTHER" id="ostlu-a4ry37">
    <property type="family name" value="Monoglyceridelipase_lysophospholip"/>
</dbReference>
<evidence type="ECO:0000313" key="2">
    <source>
        <dbReference type="EMBL" id="ABO96156.1"/>
    </source>
</evidence>
<dbReference type="Gene3D" id="3.40.50.1820">
    <property type="entry name" value="alpha/beta hydrolase"/>
    <property type="match status" value="1"/>
</dbReference>
<dbReference type="Pfam" id="PF12146">
    <property type="entry name" value="Hydrolase_4"/>
    <property type="match status" value="1"/>
</dbReference>
<dbReference type="InterPro" id="IPR000073">
    <property type="entry name" value="AB_hydrolase_1"/>
</dbReference>
<dbReference type="EMBL" id="CP000585">
    <property type="protein sequence ID" value="ABO96156.1"/>
    <property type="molecule type" value="Genomic_DNA"/>
</dbReference>
<dbReference type="InterPro" id="IPR022742">
    <property type="entry name" value="Hydrolase_4"/>
</dbReference>
<dbReference type="Gramene" id="ABO96156">
    <property type="protein sequence ID" value="ABO96156"/>
    <property type="gene ID" value="OSTLU_92810"/>
</dbReference>
<proteinExistence type="predicted"/>
<dbReference type="OrthoDB" id="2498029at2759"/>
<sequence>MPRLELERDDVRITPTRGLGFACETVSPKRDGEAMKSTEVGSVLLLHGLNSHATNPNARAMAVALAKRGMRVISFDLPGHGACESDGDARGVYAGKEAALARARSALAATATERFTIVGSSMGGALAIFCANAMRGEEGRAVERVVLINPLMKMKMALPRVALAALRLASYAAPRLEVSPKPRDKLDVDEDQRPDFDDEAQAQCDADALSWDKGVSLRTAVELYDLVAHNAGNRPEDCGMVRLSFETPVLLITGGRDNVISPDTAIDRAKLAVQAGGKAEHVQFALAGHSLTLQSRREEVFDLVANWRWK</sequence>
<dbReference type="STRING" id="436017.A4RY37"/>
<protein>
    <recommendedName>
        <fullName evidence="1">Serine aminopeptidase S33 domain-containing protein</fullName>
    </recommendedName>
</protein>
<dbReference type="HOGENOM" id="CLU_840297_0_0_1"/>
<gene>
    <name evidence="2" type="ORF">OSTLU_92810</name>
</gene>
<evidence type="ECO:0000259" key="1">
    <source>
        <dbReference type="Pfam" id="PF12146"/>
    </source>
</evidence>
<dbReference type="InterPro" id="IPR051044">
    <property type="entry name" value="MAG_DAG_Lipase"/>
</dbReference>
<dbReference type="AlphaFoldDB" id="A4RY37"/>
<dbReference type="OMA" id="QAQCDAD"/>
<name>A4RY37_OSTLU</name>
<dbReference type="InterPro" id="IPR029058">
    <property type="entry name" value="AB_hydrolase_fold"/>
</dbReference>
<dbReference type="PRINTS" id="PR00111">
    <property type="entry name" value="ABHYDROLASE"/>
</dbReference>
<feature type="domain" description="Serine aminopeptidase S33" evidence="1">
    <location>
        <begin position="41"/>
        <end position="270"/>
    </location>
</feature>